<evidence type="ECO:0000259" key="2">
    <source>
        <dbReference type="Pfam" id="PF02492"/>
    </source>
</evidence>
<evidence type="ECO:0000313" key="4">
    <source>
        <dbReference type="Proteomes" id="UP001412239"/>
    </source>
</evidence>
<dbReference type="SUPFAM" id="SSF52540">
    <property type="entry name" value="P-loop containing nucleoside triphosphate hydrolases"/>
    <property type="match status" value="1"/>
</dbReference>
<dbReference type="PANTHER" id="PTHR13748:SF62">
    <property type="entry name" value="COBW DOMAIN-CONTAINING PROTEIN"/>
    <property type="match status" value="1"/>
</dbReference>
<reference evidence="3" key="1">
    <citation type="submission" date="2015-10" db="EMBL/GenBank/DDBJ databases">
        <authorList>
            <person name="Regsiter A."/>
            <person name="william w."/>
        </authorList>
    </citation>
    <scope>NUCLEOTIDE SEQUENCE</scope>
    <source>
        <strain evidence="3">Montdore</strain>
    </source>
</reference>
<protein>
    <recommendedName>
        <fullName evidence="2">CobW/HypB/UreG nucleotide-binding domain-containing protein</fullName>
    </recommendedName>
</protein>
<dbReference type="InterPro" id="IPR003495">
    <property type="entry name" value="CobW/HypB/UreG_nucleotide-bd"/>
</dbReference>
<dbReference type="CDD" id="cd03112">
    <property type="entry name" value="CobW-like"/>
    <property type="match status" value="1"/>
</dbReference>
<keyword evidence="4" id="KW-1185">Reference proteome</keyword>
<dbReference type="EMBL" id="LN890988">
    <property type="protein sequence ID" value="CUS12568.1"/>
    <property type="molecule type" value="Genomic_DNA"/>
</dbReference>
<evidence type="ECO:0000256" key="1">
    <source>
        <dbReference type="SAM" id="MobiDB-lite"/>
    </source>
</evidence>
<feature type="domain" description="CobW/HypB/UreG nucleotide-binding" evidence="2">
    <location>
        <begin position="8"/>
        <end position="186"/>
    </location>
</feature>
<organism evidence="3 4">
    <name type="scientific">Tuber aestivum</name>
    <name type="common">summer truffle</name>
    <dbReference type="NCBI Taxonomy" id="59557"/>
    <lineage>
        <taxon>Eukaryota</taxon>
        <taxon>Fungi</taxon>
        <taxon>Dikarya</taxon>
        <taxon>Ascomycota</taxon>
        <taxon>Pezizomycotina</taxon>
        <taxon>Pezizomycetes</taxon>
        <taxon>Pezizales</taxon>
        <taxon>Tuberaceae</taxon>
        <taxon>Tuber</taxon>
    </lineage>
</organism>
<feature type="compositionally biased region" description="Low complexity" evidence="1">
    <location>
        <begin position="323"/>
        <end position="333"/>
    </location>
</feature>
<feature type="region of interest" description="Disordered" evidence="1">
    <location>
        <begin position="319"/>
        <end position="342"/>
    </location>
</feature>
<dbReference type="PANTHER" id="PTHR13748">
    <property type="entry name" value="COBW-RELATED"/>
    <property type="match status" value="1"/>
</dbReference>
<accession>A0A292Q110</accession>
<dbReference type="InterPro" id="IPR027417">
    <property type="entry name" value="P-loop_NTPase"/>
</dbReference>
<dbReference type="GO" id="GO:0005737">
    <property type="term" value="C:cytoplasm"/>
    <property type="evidence" value="ECO:0007669"/>
    <property type="project" value="TreeGrafter"/>
</dbReference>
<sequence length="415" mass="45718">MPSPTSTPITILTGFLGSGKTTLLLKLLPQLPANYGLALLKNEFGDVAVDSRLASQGSISGVKELLNGCICCNLVGQLGSALMTLKTDYRPNRIVIETSGSAFPATLAMEVNRVISEYPNSFVLDGVILVIDVENWAGYADTSYTAKLQARYTDLIILNKWESVTERREDDVLDRIRDVNEDTPVVKSDKGWVSKNVIFGVDSGLARELSAATMARGHEHDEGGGEEHTQEVDVISVTLPYRVEAGGKWIDLEALDRFLTSAPKDEVYRIKGSIFSQTKPKSDPPLTKDAHRFILNWAFGRWTFTALPKSSVSTVIEAPSLRPTSSSSANSTAPPSPSEENQRIEVIVQTSIKTTIEQRDQNDVGQEWDGEPVGRFVVITARGEGERWRKRIEKESWIKFDSEVSETGLEVVQIT</sequence>
<dbReference type="Gene3D" id="3.40.50.300">
    <property type="entry name" value="P-loop containing nucleotide triphosphate hydrolases"/>
    <property type="match status" value="1"/>
</dbReference>
<name>A0A292Q110_9PEZI</name>
<dbReference type="Proteomes" id="UP001412239">
    <property type="component" value="Unassembled WGS sequence"/>
</dbReference>
<dbReference type="InterPro" id="IPR051316">
    <property type="entry name" value="Zinc-reg_GTPase_activator"/>
</dbReference>
<evidence type="ECO:0000313" key="3">
    <source>
        <dbReference type="EMBL" id="CUS12568.1"/>
    </source>
</evidence>
<gene>
    <name evidence="3" type="ORF">GSTUAT00003305001</name>
</gene>
<dbReference type="Pfam" id="PF02492">
    <property type="entry name" value="cobW"/>
    <property type="match status" value="1"/>
</dbReference>
<dbReference type="AlphaFoldDB" id="A0A292Q110"/>
<proteinExistence type="predicted"/>